<dbReference type="EMBL" id="ML996090">
    <property type="protein sequence ID" value="KAF2149794.1"/>
    <property type="molecule type" value="Genomic_DNA"/>
</dbReference>
<comment type="caution">
    <text evidence="3">The sequence shown here is derived from an EMBL/GenBank/DDBJ whole genome shotgun (WGS) entry which is preliminary data.</text>
</comment>
<evidence type="ECO:0000256" key="1">
    <source>
        <dbReference type="SAM" id="MobiDB-lite"/>
    </source>
</evidence>
<feature type="compositionally biased region" description="Low complexity" evidence="1">
    <location>
        <begin position="1161"/>
        <end position="1178"/>
    </location>
</feature>
<feature type="transmembrane region" description="Helical" evidence="2">
    <location>
        <begin position="777"/>
        <end position="797"/>
    </location>
</feature>
<dbReference type="Proteomes" id="UP000799439">
    <property type="component" value="Unassembled WGS sequence"/>
</dbReference>
<dbReference type="PANTHER" id="PTHR37544:SF1">
    <property type="entry name" value="PHOSPHORIBOSYLAMINOIMIDAZOLE-SUCCINOCARBOXAMIDE SYNTHASE"/>
    <property type="match status" value="1"/>
</dbReference>
<keyword evidence="2" id="KW-1133">Transmembrane helix</keyword>
<feature type="region of interest" description="Disordered" evidence="1">
    <location>
        <begin position="1"/>
        <end position="64"/>
    </location>
</feature>
<feature type="transmembrane region" description="Helical" evidence="2">
    <location>
        <begin position="735"/>
        <end position="757"/>
    </location>
</feature>
<feature type="transmembrane region" description="Helical" evidence="2">
    <location>
        <begin position="242"/>
        <end position="266"/>
    </location>
</feature>
<feature type="compositionally biased region" description="Polar residues" evidence="1">
    <location>
        <begin position="1"/>
        <end position="11"/>
    </location>
</feature>
<dbReference type="PANTHER" id="PTHR37544">
    <property type="entry name" value="SPRAY-RELATED"/>
    <property type="match status" value="1"/>
</dbReference>
<feature type="transmembrane region" description="Helical" evidence="2">
    <location>
        <begin position="179"/>
        <end position="197"/>
    </location>
</feature>
<accession>A0A9P4IZP9</accession>
<proteinExistence type="predicted"/>
<evidence type="ECO:0000256" key="2">
    <source>
        <dbReference type="SAM" id="Phobius"/>
    </source>
</evidence>
<dbReference type="OrthoDB" id="3649451at2759"/>
<keyword evidence="2" id="KW-0812">Transmembrane</keyword>
<feature type="transmembrane region" description="Helical" evidence="2">
    <location>
        <begin position="612"/>
        <end position="633"/>
    </location>
</feature>
<reference evidence="3" key="1">
    <citation type="journal article" date="2020" name="Stud. Mycol.">
        <title>101 Dothideomycetes genomes: a test case for predicting lifestyles and emergence of pathogens.</title>
        <authorList>
            <person name="Haridas S."/>
            <person name="Albert R."/>
            <person name="Binder M."/>
            <person name="Bloem J."/>
            <person name="Labutti K."/>
            <person name="Salamov A."/>
            <person name="Andreopoulos B."/>
            <person name="Baker S."/>
            <person name="Barry K."/>
            <person name="Bills G."/>
            <person name="Bluhm B."/>
            <person name="Cannon C."/>
            <person name="Castanera R."/>
            <person name="Culley D."/>
            <person name="Daum C."/>
            <person name="Ezra D."/>
            <person name="Gonzalez J."/>
            <person name="Henrissat B."/>
            <person name="Kuo A."/>
            <person name="Liang C."/>
            <person name="Lipzen A."/>
            <person name="Lutzoni F."/>
            <person name="Magnuson J."/>
            <person name="Mondo S."/>
            <person name="Nolan M."/>
            <person name="Ohm R."/>
            <person name="Pangilinan J."/>
            <person name="Park H.-J."/>
            <person name="Ramirez L."/>
            <person name="Alfaro M."/>
            <person name="Sun H."/>
            <person name="Tritt A."/>
            <person name="Yoshinaga Y."/>
            <person name="Zwiers L.-H."/>
            <person name="Turgeon B."/>
            <person name="Goodwin S."/>
            <person name="Spatafora J."/>
            <person name="Crous P."/>
            <person name="Grigoriev I."/>
        </authorList>
    </citation>
    <scope>NUCLEOTIDE SEQUENCE</scope>
    <source>
        <strain evidence="3">CBS 260.36</strain>
    </source>
</reference>
<evidence type="ECO:0000313" key="4">
    <source>
        <dbReference type="Proteomes" id="UP000799439"/>
    </source>
</evidence>
<evidence type="ECO:0000313" key="3">
    <source>
        <dbReference type="EMBL" id="KAF2149794.1"/>
    </source>
</evidence>
<keyword evidence="4" id="KW-1185">Reference proteome</keyword>
<sequence>MTSSSPATSPRGNHHDIPLDTLSPVELEPSQEPSAATPILDMSETESARRPSRSAGTRHSDSEPGFIGLLAFERGDDHSYLTPATTKTFSKKDDESLGPNFPADPQFMSDQETSNLIAAEHTLKIPRSTYWRPLWLSIACIASFVVFLLFLALCTVLLWKLSRVDHGYQVPNSSHYTWTYGPTAVLTLTMGLWKPVVYSCKLLQPWKQLQRGPSSAKRSLLLDYVSPLEIVSLFKSVHMWHVSVFSAITVGILLRIATIASTGLLIPLTTYEEYVDAQLEVLTEFKALNLSQIEGDPYGIDYEAYALIADNMPFPDGMQADLVYQRFALPSDSLLNKTNAKVRAVVDAFKPEIRCVPGNISITFSGTEDTGNGGTILALKGSTSWPSCPKPAKMTSFYERDDVAKFPTRQLFGEFASLNCSTNNNLNWLLVPLYDVRYNQSSIPGALFQDEADEDSGTWGLQVANATAAVCSISYSIKSARIMYDLAIDPPTIVVDDVTPEDGGRVMNDYPIKTFVGHLNADGNLAKEMFGNRQTNAQDLMAPNAFYNMMSTTGKKPMESMLANATDLAAQAATVLNYISVQIANRYIVSETSKPLAGQVSSVSTKLQISSLISWLMTGALLAGTALAITLIFTRPYRILPWSSGPISSTALVLKQSPDLNAALRHTGHLSVEDMHRKLQDSYFNIGSATEGGDPYTIHMEQGRPLLSHAILSDGGPHSDDLLIKWWRPIPLRPLIFALISFLPLALIITLEVLHHLSSETQGIASVINPNSTLTSLTTRILPSLILASVALAYGAVEFNISLFAPFTALLKGDARSAVSIQESLSGHIFPVAIYRALRHKQLGVALIMFSTFLGGFLTISVSGLYQFDHAPGSSSITLKQVDRFSPLWADSFNDDGGAAILFTDLTMFNVSYPPLSNAELALPTIELPPKIEQKIRKSSVPQFTVTLPAIRADLNCSVTPSDTFEMTTSSEPGEYAAITINGSTAVPPYCHPTNPLIEWSAEFNNSADSSNWVGEMIELPSPYSADPPTGCPSLVFVFGNYSVFYNTTTAKSTAHSNNTTNGTSAIDSETSYMATNLTVLTCYQLMTSVSTAVTLNLPNLTVLSAIPDESTVTYLSPDGTSAGTALTPALTNAFQYQIGAHFEVQVDLWDEIHSTDGVRSNTSSPSSASSASSSTSTGLDARQAPIPVGQDSGFDSGYDTFFSSLFHSVQGIPASVQPVDLQGPSPSHTDRLIKEVNRTYRRYMALVASRKMRIADSTLTRTYTGQWTNADRAVVRQDYLSKVVLQVLLAAMCACGIAAYLLVETREVLPRNPCSIAGTAGLVAGSRMCVPDDKGMRKEDIVGWAEERQKQWRGERFGMGWWEEQNGEGKGSGRWRFGIDVVGGESEKGRRMVRVMGGRTWSTDVS</sequence>
<name>A0A9P4IZP9_9PEZI</name>
<gene>
    <name evidence="3" type="ORF">K461DRAFT_34005</name>
</gene>
<feature type="region of interest" description="Disordered" evidence="1">
    <location>
        <begin position="1157"/>
        <end position="1187"/>
    </location>
</feature>
<dbReference type="Pfam" id="PF11915">
    <property type="entry name" value="DUF3433"/>
    <property type="match status" value="2"/>
</dbReference>
<feature type="transmembrane region" description="Helical" evidence="2">
    <location>
        <begin position="134"/>
        <end position="159"/>
    </location>
</feature>
<feature type="transmembrane region" description="Helical" evidence="2">
    <location>
        <begin position="843"/>
        <end position="866"/>
    </location>
</feature>
<dbReference type="InterPro" id="IPR021840">
    <property type="entry name" value="DUF3433"/>
</dbReference>
<keyword evidence="2" id="KW-0472">Membrane</keyword>
<organism evidence="3 4">
    <name type="scientific">Myriangium duriaei CBS 260.36</name>
    <dbReference type="NCBI Taxonomy" id="1168546"/>
    <lineage>
        <taxon>Eukaryota</taxon>
        <taxon>Fungi</taxon>
        <taxon>Dikarya</taxon>
        <taxon>Ascomycota</taxon>
        <taxon>Pezizomycotina</taxon>
        <taxon>Dothideomycetes</taxon>
        <taxon>Dothideomycetidae</taxon>
        <taxon>Myriangiales</taxon>
        <taxon>Myriangiaceae</taxon>
        <taxon>Myriangium</taxon>
    </lineage>
</organism>
<protein>
    <submittedName>
        <fullName evidence="3">Uncharacterized protein</fullName>
    </submittedName>
</protein>